<dbReference type="Pfam" id="PF12937">
    <property type="entry name" value="F-box-like"/>
    <property type="match status" value="1"/>
</dbReference>
<reference evidence="2 3" key="1">
    <citation type="journal article" date="2021" name="Nat. Plants">
        <title>The Taxus genome provides insights into paclitaxel biosynthesis.</title>
        <authorList>
            <person name="Xiong X."/>
            <person name="Gou J."/>
            <person name="Liao Q."/>
            <person name="Li Y."/>
            <person name="Zhou Q."/>
            <person name="Bi G."/>
            <person name="Li C."/>
            <person name="Du R."/>
            <person name="Wang X."/>
            <person name="Sun T."/>
            <person name="Guo L."/>
            <person name="Liang H."/>
            <person name="Lu P."/>
            <person name="Wu Y."/>
            <person name="Zhang Z."/>
            <person name="Ro D.K."/>
            <person name="Shang Y."/>
            <person name="Huang S."/>
            <person name="Yan J."/>
        </authorList>
    </citation>
    <scope>NUCLEOTIDE SEQUENCE [LARGE SCALE GENOMIC DNA]</scope>
    <source>
        <strain evidence="2">Ta-2019</strain>
    </source>
</reference>
<feature type="non-terminal residue" evidence="2">
    <location>
        <position position="1"/>
    </location>
</feature>
<dbReference type="InterPro" id="IPR001810">
    <property type="entry name" value="F-box_dom"/>
</dbReference>
<gene>
    <name evidence="2" type="ORF">KI387_037856</name>
</gene>
<dbReference type="SUPFAM" id="SSF81383">
    <property type="entry name" value="F-box domain"/>
    <property type="match status" value="1"/>
</dbReference>
<organism evidence="2 3">
    <name type="scientific">Taxus chinensis</name>
    <name type="common">Chinese yew</name>
    <name type="synonym">Taxus wallichiana var. chinensis</name>
    <dbReference type="NCBI Taxonomy" id="29808"/>
    <lineage>
        <taxon>Eukaryota</taxon>
        <taxon>Viridiplantae</taxon>
        <taxon>Streptophyta</taxon>
        <taxon>Embryophyta</taxon>
        <taxon>Tracheophyta</taxon>
        <taxon>Spermatophyta</taxon>
        <taxon>Pinopsida</taxon>
        <taxon>Pinidae</taxon>
        <taxon>Conifers II</taxon>
        <taxon>Cupressales</taxon>
        <taxon>Taxaceae</taxon>
        <taxon>Taxus</taxon>
    </lineage>
</organism>
<proteinExistence type="predicted"/>
<keyword evidence="3" id="KW-1185">Reference proteome</keyword>
<dbReference type="CDD" id="cd09917">
    <property type="entry name" value="F-box_SF"/>
    <property type="match status" value="1"/>
</dbReference>
<evidence type="ECO:0000313" key="2">
    <source>
        <dbReference type="EMBL" id="KAH9309945.1"/>
    </source>
</evidence>
<dbReference type="EMBL" id="JAHRHJ020000007">
    <property type="protein sequence ID" value="KAH9309945.1"/>
    <property type="molecule type" value="Genomic_DNA"/>
</dbReference>
<name>A0AA38FTJ3_TAXCH</name>
<accession>A0AA38FTJ3</accession>
<dbReference type="AlphaFoldDB" id="A0AA38FTJ3"/>
<sequence length="197" mass="22024">EVKDSERAGALPAGRLWSLEERCRRKAFSCTSKRTGAGFSLPQITKKKYPLPTVIVGTVVEKPPQEYNIEYLGHIFFDSGVCRWDSKRRCEDYATGSSQCMNSKRQTRANHFDALPDDLLLSILVKLSSTAARPADLISALVTCKRFNEVGMQPMVLLKASTFVFAMEASRWSEGSHRFLRKCADTGNVEACYTLGM</sequence>
<protein>
    <recommendedName>
        <fullName evidence="1">F-box domain-containing protein</fullName>
    </recommendedName>
</protein>
<dbReference type="InterPro" id="IPR044508">
    <property type="entry name" value="At5g50450/At1g67340-like"/>
</dbReference>
<comment type="caution">
    <text evidence="2">The sequence shown here is derived from an EMBL/GenBank/DDBJ whole genome shotgun (WGS) entry which is preliminary data.</text>
</comment>
<dbReference type="PANTHER" id="PTHR46758">
    <property type="entry name" value="MYND DOMAIN-CONTAINING"/>
    <property type="match status" value="1"/>
</dbReference>
<feature type="non-terminal residue" evidence="2">
    <location>
        <position position="197"/>
    </location>
</feature>
<feature type="domain" description="F-box" evidence="1">
    <location>
        <begin position="112"/>
        <end position="152"/>
    </location>
</feature>
<evidence type="ECO:0000313" key="3">
    <source>
        <dbReference type="Proteomes" id="UP000824469"/>
    </source>
</evidence>
<dbReference type="PANTHER" id="PTHR46758:SF2">
    <property type="entry name" value="OJ1485_B09.11 PROTEIN"/>
    <property type="match status" value="1"/>
</dbReference>
<dbReference type="Proteomes" id="UP000824469">
    <property type="component" value="Unassembled WGS sequence"/>
</dbReference>
<evidence type="ECO:0000259" key="1">
    <source>
        <dbReference type="Pfam" id="PF12937"/>
    </source>
</evidence>
<dbReference type="InterPro" id="IPR036047">
    <property type="entry name" value="F-box-like_dom_sf"/>
</dbReference>